<evidence type="ECO:0000313" key="1">
    <source>
        <dbReference type="EMBL" id="KAF0930534.1"/>
    </source>
</evidence>
<name>A0A6G1F0X7_9ORYZ</name>
<gene>
    <name evidence="1" type="ORF">E2562_033301</name>
</gene>
<keyword evidence="2" id="KW-1185">Reference proteome</keyword>
<sequence length="186" mass="19654">MRCAPATRGPALRRLEPSSITLPRTTSSAPTAASLGTAVVAAPLHDHYTVQLYTRCPSVLDLAALLEVASKSSGDCGGASGEQWHAHSPLGLFVSDRKYYQQQHARNPQLEQRARLRSGSGSFGCGQSTLAMAASCSAGDATLRWPPATLTTSHSVGLATGSGRVRRWKQKLGAWTKHPGGGRPPR</sequence>
<dbReference type="EMBL" id="SPHZ02000002">
    <property type="protein sequence ID" value="KAF0930534.1"/>
    <property type="molecule type" value="Genomic_DNA"/>
</dbReference>
<evidence type="ECO:0000313" key="2">
    <source>
        <dbReference type="Proteomes" id="UP000479710"/>
    </source>
</evidence>
<reference evidence="1 2" key="1">
    <citation type="submission" date="2019-11" db="EMBL/GenBank/DDBJ databases">
        <title>Whole genome sequence of Oryza granulata.</title>
        <authorList>
            <person name="Li W."/>
        </authorList>
    </citation>
    <scope>NUCLEOTIDE SEQUENCE [LARGE SCALE GENOMIC DNA]</scope>
    <source>
        <strain evidence="2">cv. Menghai</strain>
        <tissue evidence="1">Leaf</tissue>
    </source>
</reference>
<comment type="caution">
    <text evidence="1">The sequence shown here is derived from an EMBL/GenBank/DDBJ whole genome shotgun (WGS) entry which is preliminary data.</text>
</comment>
<proteinExistence type="predicted"/>
<organism evidence="1 2">
    <name type="scientific">Oryza meyeriana var. granulata</name>
    <dbReference type="NCBI Taxonomy" id="110450"/>
    <lineage>
        <taxon>Eukaryota</taxon>
        <taxon>Viridiplantae</taxon>
        <taxon>Streptophyta</taxon>
        <taxon>Embryophyta</taxon>
        <taxon>Tracheophyta</taxon>
        <taxon>Spermatophyta</taxon>
        <taxon>Magnoliopsida</taxon>
        <taxon>Liliopsida</taxon>
        <taxon>Poales</taxon>
        <taxon>Poaceae</taxon>
        <taxon>BOP clade</taxon>
        <taxon>Oryzoideae</taxon>
        <taxon>Oryzeae</taxon>
        <taxon>Oryzinae</taxon>
        <taxon>Oryza</taxon>
        <taxon>Oryza meyeriana</taxon>
    </lineage>
</organism>
<dbReference type="AlphaFoldDB" id="A0A6G1F0X7"/>
<protein>
    <submittedName>
        <fullName evidence="1">Uncharacterized protein</fullName>
    </submittedName>
</protein>
<dbReference type="Proteomes" id="UP000479710">
    <property type="component" value="Unassembled WGS sequence"/>
</dbReference>
<accession>A0A6G1F0X7</accession>